<keyword evidence="5" id="KW-1185">Reference proteome</keyword>
<feature type="chain" id="PRO_5032522236" evidence="3">
    <location>
        <begin position="25"/>
        <end position="146"/>
    </location>
</feature>
<evidence type="ECO:0000256" key="2">
    <source>
        <dbReference type="SAM" id="MobiDB-lite"/>
    </source>
</evidence>
<reference evidence="4 5" key="1">
    <citation type="submission" date="2020-06" db="EMBL/GenBank/DDBJ databases">
        <title>Whole-genome sequence of Allochromatium humboldtianum DSM 21881, type strain.</title>
        <authorList>
            <person name="Kyndt J.A."/>
            <person name="Meyer T.E."/>
        </authorList>
    </citation>
    <scope>NUCLEOTIDE SEQUENCE [LARGE SCALE GENOMIC DNA]</scope>
    <source>
        <strain evidence="4 5">DSM 21881</strain>
    </source>
</reference>
<sequence>MPIPLLVWGIGAAVAAAAAATAIAVNSDSESSSSSSDEERRRLEREAKEARAKKERDSIMSYVKTELENLRTIHAPHAKSVQIPSFEQLRTKVATTQSQNEILRQLQPQLVKSENEIAARQKIASLEQELKELRQARKALASLSAE</sequence>
<evidence type="ECO:0000313" key="5">
    <source>
        <dbReference type="Proteomes" id="UP000592294"/>
    </source>
</evidence>
<protein>
    <submittedName>
        <fullName evidence="4">Uncharacterized protein</fullName>
    </submittedName>
</protein>
<comment type="caution">
    <text evidence="4">The sequence shown here is derived from an EMBL/GenBank/DDBJ whole genome shotgun (WGS) entry which is preliminary data.</text>
</comment>
<evidence type="ECO:0000256" key="3">
    <source>
        <dbReference type="SAM" id="SignalP"/>
    </source>
</evidence>
<feature type="region of interest" description="Disordered" evidence="2">
    <location>
        <begin position="24"/>
        <end position="55"/>
    </location>
</feature>
<keyword evidence="3" id="KW-0732">Signal</keyword>
<name>A0A850R9K2_9GAMM</name>
<keyword evidence="1" id="KW-0175">Coiled coil</keyword>
<dbReference type="AlphaFoldDB" id="A0A850R9K2"/>
<dbReference type="RefSeq" id="WP_176978109.1">
    <property type="nucleotide sequence ID" value="NZ_JABZEO010000022.1"/>
</dbReference>
<dbReference type="Proteomes" id="UP000592294">
    <property type="component" value="Unassembled WGS sequence"/>
</dbReference>
<feature type="signal peptide" evidence="3">
    <location>
        <begin position="1"/>
        <end position="24"/>
    </location>
</feature>
<dbReference type="EMBL" id="JABZEO010000022">
    <property type="protein sequence ID" value="NVZ11409.1"/>
    <property type="molecule type" value="Genomic_DNA"/>
</dbReference>
<organism evidence="4 5">
    <name type="scientific">Allochromatium humboldtianum</name>
    <dbReference type="NCBI Taxonomy" id="504901"/>
    <lineage>
        <taxon>Bacteria</taxon>
        <taxon>Pseudomonadati</taxon>
        <taxon>Pseudomonadota</taxon>
        <taxon>Gammaproteobacteria</taxon>
        <taxon>Chromatiales</taxon>
        <taxon>Chromatiaceae</taxon>
        <taxon>Allochromatium</taxon>
    </lineage>
</organism>
<accession>A0A850R9K2</accession>
<feature type="compositionally biased region" description="Low complexity" evidence="2">
    <location>
        <begin position="24"/>
        <end position="35"/>
    </location>
</feature>
<gene>
    <name evidence="4" type="ORF">HW932_19340</name>
</gene>
<feature type="compositionally biased region" description="Basic and acidic residues" evidence="2">
    <location>
        <begin position="37"/>
        <end position="55"/>
    </location>
</feature>
<evidence type="ECO:0000313" key="4">
    <source>
        <dbReference type="EMBL" id="NVZ11409.1"/>
    </source>
</evidence>
<feature type="coiled-coil region" evidence="1">
    <location>
        <begin position="116"/>
        <end position="146"/>
    </location>
</feature>
<evidence type="ECO:0000256" key="1">
    <source>
        <dbReference type="SAM" id="Coils"/>
    </source>
</evidence>
<proteinExistence type="predicted"/>